<dbReference type="RefSeq" id="XP_040689322.1">
    <property type="nucleotide sequence ID" value="XM_040837668.1"/>
</dbReference>
<dbReference type="EMBL" id="KV878212">
    <property type="protein sequence ID" value="OJJ35646.1"/>
    <property type="molecule type" value="Genomic_DNA"/>
</dbReference>
<feature type="compositionally biased region" description="Pro residues" evidence="1">
    <location>
        <begin position="167"/>
        <end position="178"/>
    </location>
</feature>
<feature type="compositionally biased region" description="Polar residues" evidence="1">
    <location>
        <begin position="120"/>
        <end position="140"/>
    </location>
</feature>
<proteinExistence type="predicted"/>
<dbReference type="VEuPathDB" id="FungiDB:ASPWEDRAFT_518709"/>
<feature type="region of interest" description="Disordered" evidence="1">
    <location>
        <begin position="11"/>
        <end position="206"/>
    </location>
</feature>
<reference evidence="3" key="1">
    <citation type="journal article" date="2017" name="Genome Biol.">
        <title>Comparative genomics reveals high biological diversity and specific adaptations in the industrially and medically important fungal genus Aspergillus.</title>
        <authorList>
            <person name="de Vries R.P."/>
            <person name="Riley R."/>
            <person name="Wiebenga A."/>
            <person name="Aguilar-Osorio G."/>
            <person name="Amillis S."/>
            <person name="Uchima C.A."/>
            <person name="Anderluh G."/>
            <person name="Asadollahi M."/>
            <person name="Askin M."/>
            <person name="Barry K."/>
            <person name="Battaglia E."/>
            <person name="Bayram O."/>
            <person name="Benocci T."/>
            <person name="Braus-Stromeyer S.A."/>
            <person name="Caldana C."/>
            <person name="Canovas D."/>
            <person name="Cerqueira G.C."/>
            <person name="Chen F."/>
            <person name="Chen W."/>
            <person name="Choi C."/>
            <person name="Clum A."/>
            <person name="Dos Santos R.A."/>
            <person name="Damasio A.R."/>
            <person name="Diallinas G."/>
            <person name="Emri T."/>
            <person name="Fekete E."/>
            <person name="Flipphi M."/>
            <person name="Freyberg S."/>
            <person name="Gallo A."/>
            <person name="Gournas C."/>
            <person name="Habgood R."/>
            <person name="Hainaut M."/>
            <person name="Harispe M.L."/>
            <person name="Henrissat B."/>
            <person name="Hilden K.S."/>
            <person name="Hope R."/>
            <person name="Hossain A."/>
            <person name="Karabika E."/>
            <person name="Karaffa L."/>
            <person name="Karanyi Z."/>
            <person name="Krasevec N."/>
            <person name="Kuo A."/>
            <person name="Kusch H."/>
            <person name="LaButti K."/>
            <person name="Lagendijk E.L."/>
            <person name="Lapidus A."/>
            <person name="Levasseur A."/>
            <person name="Lindquist E."/>
            <person name="Lipzen A."/>
            <person name="Logrieco A.F."/>
            <person name="MacCabe A."/>
            <person name="Maekelae M.R."/>
            <person name="Malavazi I."/>
            <person name="Melin P."/>
            <person name="Meyer V."/>
            <person name="Mielnichuk N."/>
            <person name="Miskei M."/>
            <person name="Molnar A.P."/>
            <person name="Mule G."/>
            <person name="Ngan C.Y."/>
            <person name="Orejas M."/>
            <person name="Orosz E."/>
            <person name="Ouedraogo J.P."/>
            <person name="Overkamp K.M."/>
            <person name="Park H.-S."/>
            <person name="Perrone G."/>
            <person name="Piumi F."/>
            <person name="Punt P.J."/>
            <person name="Ram A.F."/>
            <person name="Ramon A."/>
            <person name="Rauscher S."/>
            <person name="Record E."/>
            <person name="Riano-Pachon D.M."/>
            <person name="Robert V."/>
            <person name="Roehrig J."/>
            <person name="Ruller R."/>
            <person name="Salamov A."/>
            <person name="Salih N.S."/>
            <person name="Samson R.A."/>
            <person name="Sandor E."/>
            <person name="Sanguinetti M."/>
            <person name="Schuetze T."/>
            <person name="Sepcic K."/>
            <person name="Shelest E."/>
            <person name="Sherlock G."/>
            <person name="Sophianopoulou V."/>
            <person name="Squina F.M."/>
            <person name="Sun H."/>
            <person name="Susca A."/>
            <person name="Todd R.B."/>
            <person name="Tsang A."/>
            <person name="Unkles S.E."/>
            <person name="van de Wiele N."/>
            <person name="van Rossen-Uffink D."/>
            <person name="Oliveira J.V."/>
            <person name="Vesth T.C."/>
            <person name="Visser J."/>
            <person name="Yu J.-H."/>
            <person name="Zhou M."/>
            <person name="Andersen M.R."/>
            <person name="Archer D.B."/>
            <person name="Baker S.E."/>
            <person name="Benoit I."/>
            <person name="Brakhage A.A."/>
            <person name="Braus G.H."/>
            <person name="Fischer R."/>
            <person name="Frisvad J.C."/>
            <person name="Goldman G.H."/>
            <person name="Houbraken J."/>
            <person name="Oakley B."/>
            <person name="Pocsi I."/>
            <person name="Scazzocchio C."/>
            <person name="Seiboth B."/>
            <person name="vanKuyk P.A."/>
            <person name="Wortman J."/>
            <person name="Dyer P.S."/>
            <person name="Grigoriev I.V."/>
        </authorList>
    </citation>
    <scope>NUCLEOTIDE SEQUENCE [LARGE SCALE GENOMIC DNA]</scope>
    <source>
        <strain evidence="3">DTO 134E9</strain>
    </source>
</reference>
<protein>
    <submittedName>
        <fullName evidence="2">Uncharacterized protein</fullName>
    </submittedName>
</protein>
<name>A0A1L9RL30_ASPWE</name>
<organism evidence="2 3">
    <name type="scientific">Aspergillus wentii DTO 134E9</name>
    <dbReference type="NCBI Taxonomy" id="1073089"/>
    <lineage>
        <taxon>Eukaryota</taxon>
        <taxon>Fungi</taxon>
        <taxon>Dikarya</taxon>
        <taxon>Ascomycota</taxon>
        <taxon>Pezizomycotina</taxon>
        <taxon>Eurotiomycetes</taxon>
        <taxon>Eurotiomycetidae</taxon>
        <taxon>Eurotiales</taxon>
        <taxon>Aspergillaceae</taxon>
        <taxon>Aspergillus</taxon>
        <taxon>Aspergillus subgen. Cremei</taxon>
    </lineage>
</organism>
<evidence type="ECO:0000256" key="1">
    <source>
        <dbReference type="SAM" id="MobiDB-lite"/>
    </source>
</evidence>
<sequence length="206" mass="22645">MSFLQGLCGCIARPSSPPRPTPAPQMMTVSDHPRRSSNTRSWTEGDDWAITRPTDHDAGYSSVVPLPRYTPRPVSIQEKTLAAHMRDPSISSSSLSSSSYPDEKSRNVYHSSNRPEDLTSDVSSAISFPSSYGNTSTATGETPPPPYSPRVSPAPSRSMSVSSMYPPVVPAQIAPPRPVLQRPDLPSRCRADQQRLSQHRRSWESR</sequence>
<dbReference type="AlphaFoldDB" id="A0A1L9RL30"/>
<feature type="compositionally biased region" description="Low complexity" evidence="1">
    <location>
        <begin position="89"/>
        <end position="99"/>
    </location>
</feature>
<dbReference type="Proteomes" id="UP000184383">
    <property type="component" value="Unassembled WGS sequence"/>
</dbReference>
<evidence type="ECO:0000313" key="3">
    <source>
        <dbReference type="Proteomes" id="UP000184383"/>
    </source>
</evidence>
<dbReference type="OrthoDB" id="4508018at2759"/>
<accession>A0A1L9RL30</accession>
<dbReference type="STRING" id="1073089.A0A1L9RL30"/>
<feature type="compositionally biased region" description="Low complexity" evidence="1">
    <location>
        <begin position="149"/>
        <end position="166"/>
    </location>
</feature>
<keyword evidence="3" id="KW-1185">Reference proteome</keyword>
<dbReference type="GeneID" id="63753516"/>
<evidence type="ECO:0000313" key="2">
    <source>
        <dbReference type="EMBL" id="OJJ35646.1"/>
    </source>
</evidence>
<gene>
    <name evidence="2" type="ORF">ASPWEDRAFT_518709</name>
</gene>